<dbReference type="EMBL" id="KP260653">
    <property type="protein sequence ID" value="AKP55502.1"/>
    <property type="molecule type" value="mRNA"/>
</dbReference>
<dbReference type="GO" id="GO:0009631">
    <property type="term" value="P:cold acclimation"/>
    <property type="evidence" value="ECO:0007669"/>
    <property type="project" value="TreeGrafter"/>
</dbReference>
<reference evidence="2" key="1">
    <citation type="journal article" date="2015" name="Tree Genet. Genomes">
        <title>Genome-wide identification, characterization, and expression analysis of the dehydrin gene family in Asian pear (Pyrus pyrifolia).</title>
        <authorList>
            <person name="Hussain S."/>
            <person name="Niu Q."/>
            <person name="Qian M."/>
            <person name="Bai S."/>
            <person name="Teng Y."/>
        </authorList>
    </citation>
    <scope>NUCLEOTIDE SEQUENCE</scope>
</reference>
<dbReference type="PANTHER" id="PTHR33346:SF5">
    <property type="entry name" value="DEHYDRIN LEA-RELATED"/>
    <property type="match status" value="1"/>
</dbReference>
<feature type="compositionally biased region" description="Basic and acidic residues" evidence="1">
    <location>
        <begin position="108"/>
        <end position="129"/>
    </location>
</feature>
<dbReference type="InterPro" id="IPR000167">
    <property type="entry name" value="Dehydrin"/>
</dbReference>
<feature type="compositionally biased region" description="Basic residues" evidence="1">
    <location>
        <begin position="63"/>
        <end position="72"/>
    </location>
</feature>
<feature type="region of interest" description="Disordered" evidence="1">
    <location>
        <begin position="48"/>
        <end position="135"/>
    </location>
</feature>
<dbReference type="Pfam" id="PF00257">
    <property type="entry name" value="Dehydrin"/>
    <property type="match status" value="1"/>
</dbReference>
<proteinExistence type="evidence at transcript level"/>
<dbReference type="GO" id="GO:0009737">
    <property type="term" value="P:response to abscisic acid"/>
    <property type="evidence" value="ECO:0007669"/>
    <property type="project" value="TreeGrafter"/>
</dbReference>
<name>A0A0H4Q0T7_PYRPY</name>
<accession>A0A0H4Q0T7</accession>
<feature type="compositionally biased region" description="Basic and acidic residues" evidence="1">
    <location>
        <begin position="73"/>
        <end position="100"/>
    </location>
</feature>
<dbReference type="PANTHER" id="PTHR33346">
    <property type="entry name" value="DEHYDRIN XERO 2-RELATED"/>
    <property type="match status" value="1"/>
</dbReference>
<evidence type="ECO:0000313" key="2">
    <source>
        <dbReference type="EMBL" id="AKP55502.1"/>
    </source>
</evidence>
<dbReference type="GO" id="GO:0009414">
    <property type="term" value="P:response to water deprivation"/>
    <property type="evidence" value="ECO:0007669"/>
    <property type="project" value="TreeGrafter"/>
</dbReference>
<evidence type="ECO:0000256" key="1">
    <source>
        <dbReference type="SAM" id="MobiDB-lite"/>
    </source>
</evidence>
<organism evidence="2">
    <name type="scientific">Pyrus pyrifolia</name>
    <name type="common">Chinese pear</name>
    <name type="synonym">Pyrus serotina</name>
    <dbReference type="NCBI Taxonomy" id="3767"/>
    <lineage>
        <taxon>Eukaryota</taxon>
        <taxon>Viridiplantae</taxon>
        <taxon>Streptophyta</taxon>
        <taxon>Embryophyta</taxon>
        <taxon>Tracheophyta</taxon>
        <taxon>Spermatophyta</taxon>
        <taxon>Magnoliopsida</taxon>
        <taxon>eudicotyledons</taxon>
        <taxon>Gunneridae</taxon>
        <taxon>Pentapetalae</taxon>
        <taxon>rosids</taxon>
        <taxon>fabids</taxon>
        <taxon>Rosales</taxon>
        <taxon>Rosaceae</taxon>
        <taxon>Amygdaloideae</taxon>
        <taxon>Maleae</taxon>
        <taxon>Pyrus</taxon>
    </lineage>
</organism>
<dbReference type="AlphaFoldDB" id="A0A0H4Q0T7"/>
<sequence>MHKHHIDNWTTTIVGYILATPPPLRPPHRNPDWLRLILLSLSHCSGFFGKSSPFPTMDDGKGGRRKKRGLKKNIKDKLGSGNHKDDQQKAKTQGHGHENKVVQTTKVTTEHEPEKEKKTMMEKIKDKLPSHHSHQ</sequence>
<protein>
    <submittedName>
        <fullName evidence="2">Dehydrin 7</fullName>
    </submittedName>
</protein>
<feature type="non-terminal residue" evidence="2">
    <location>
        <position position="1"/>
    </location>
</feature>
<dbReference type="GO" id="GO:0005829">
    <property type="term" value="C:cytosol"/>
    <property type="evidence" value="ECO:0007669"/>
    <property type="project" value="TreeGrafter"/>
</dbReference>